<dbReference type="InterPro" id="IPR013324">
    <property type="entry name" value="RNA_pol_sigma_r3/r4-like"/>
</dbReference>
<feature type="compositionally biased region" description="Basic and acidic residues" evidence="9">
    <location>
        <begin position="414"/>
        <end position="432"/>
    </location>
</feature>
<dbReference type="GO" id="GO:0003677">
    <property type="term" value="F:DNA binding"/>
    <property type="evidence" value="ECO:0007669"/>
    <property type="project" value="UniProtKB-UniRule"/>
</dbReference>
<feature type="short sequence motif" description="Interaction with polymerase core subunit RpoC" evidence="7">
    <location>
        <begin position="138"/>
        <end position="141"/>
    </location>
</feature>
<evidence type="ECO:0000313" key="12">
    <source>
        <dbReference type="EMBL" id="MBO8415004.1"/>
    </source>
</evidence>
<dbReference type="Gene3D" id="1.20.140.160">
    <property type="match status" value="1"/>
</dbReference>
<feature type="region of interest" description="Disordered" evidence="9">
    <location>
        <begin position="25"/>
        <end position="53"/>
    </location>
</feature>
<organism evidence="12 13">
    <name type="scientific">Candidatus Avisuccinivibrio stercorigallinarum</name>
    <dbReference type="NCBI Taxonomy" id="2840704"/>
    <lineage>
        <taxon>Bacteria</taxon>
        <taxon>Pseudomonadati</taxon>
        <taxon>Pseudomonadota</taxon>
        <taxon>Gammaproteobacteria</taxon>
        <taxon>Aeromonadales</taxon>
        <taxon>Succinivibrionaceae</taxon>
        <taxon>Succinivibrionaceae incertae sedis</taxon>
        <taxon>Candidatus Avisuccinivibrio</taxon>
    </lineage>
</organism>
<evidence type="ECO:0000256" key="6">
    <source>
        <dbReference type="ARBA" id="ARBA00023163"/>
    </source>
</evidence>
<dbReference type="Proteomes" id="UP000823631">
    <property type="component" value="Unassembled WGS sequence"/>
</dbReference>
<keyword evidence="1 7" id="KW-0963">Cytoplasm</keyword>
<dbReference type="InterPro" id="IPR013325">
    <property type="entry name" value="RNA_pol_sigma_r2"/>
</dbReference>
<evidence type="ECO:0000256" key="4">
    <source>
        <dbReference type="ARBA" id="ARBA00023082"/>
    </source>
</evidence>
<evidence type="ECO:0000256" key="5">
    <source>
        <dbReference type="ARBA" id="ARBA00023125"/>
    </source>
</evidence>
<comment type="subunit">
    <text evidence="7">Interacts with the RNA polymerase core enzyme.</text>
</comment>
<evidence type="ECO:0000256" key="7">
    <source>
        <dbReference type="HAMAP-Rule" id="MF_00961"/>
    </source>
</evidence>
<keyword evidence="2 7" id="KW-0805">Transcription regulation</keyword>
<dbReference type="EMBL" id="JADINH010000023">
    <property type="protein sequence ID" value="MBO8415004.1"/>
    <property type="molecule type" value="Genomic_DNA"/>
</dbReference>
<dbReference type="GO" id="GO:0016987">
    <property type="term" value="F:sigma factor activity"/>
    <property type="evidence" value="ECO:0007669"/>
    <property type="project" value="UniProtKB-UniRule"/>
</dbReference>
<accession>A0A9D9DAV5</accession>
<dbReference type="PROSITE" id="PS00715">
    <property type="entry name" value="SIGMA70_1"/>
    <property type="match status" value="1"/>
</dbReference>
<dbReference type="Pfam" id="PF04542">
    <property type="entry name" value="Sigma70_r2"/>
    <property type="match status" value="1"/>
</dbReference>
<feature type="region of interest" description="Disordered" evidence="9">
    <location>
        <begin position="356"/>
        <end position="432"/>
    </location>
</feature>
<dbReference type="InterPro" id="IPR014284">
    <property type="entry name" value="RNA_pol_sigma-70_dom"/>
</dbReference>
<evidence type="ECO:0000256" key="2">
    <source>
        <dbReference type="ARBA" id="ARBA00023015"/>
    </source>
</evidence>
<protein>
    <recommendedName>
        <fullName evidence="7 8">RNA polymerase sigma factor RpoH</fullName>
    </recommendedName>
    <alternativeName>
        <fullName evidence="7">RNA polymerase sigma-32 factor</fullName>
    </alternativeName>
</protein>
<feature type="region of interest" description="Disordered" evidence="9">
    <location>
        <begin position="1"/>
        <end position="20"/>
    </location>
</feature>
<feature type="compositionally biased region" description="Basic and acidic residues" evidence="9">
    <location>
        <begin position="1"/>
        <end position="10"/>
    </location>
</feature>
<dbReference type="PRINTS" id="PR00046">
    <property type="entry name" value="SIGMA70FCT"/>
</dbReference>
<dbReference type="InterPro" id="IPR007627">
    <property type="entry name" value="RNA_pol_sigma70_r2"/>
</dbReference>
<evidence type="ECO:0000313" key="13">
    <source>
        <dbReference type="Proteomes" id="UP000823631"/>
    </source>
</evidence>
<comment type="caution">
    <text evidence="12">The sequence shown here is derived from an EMBL/GenBank/DDBJ whole genome shotgun (WGS) entry which is preliminary data.</text>
</comment>
<evidence type="ECO:0000256" key="9">
    <source>
        <dbReference type="SAM" id="MobiDB-lite"/>
    </source>
</evidence>
<comment type="function">
    <text evidence="7">Sigma factors are initiation factors that promote the attachment of RNA polymerase to specific initiation sites and are then released. This sigma factor is involved in regulation of expression of heat shock genes.</text>
</comment>
<keyword evidence="3 7" id="KW-0346">Stress response</keyword>
<dbReference type="InterPro" id="IPR007630">
    <property type="entry name" value="RNA_pol_sigma70_r4"/>
</dbReference>
<dbReference type="GO" id="GO:0006352">
    <property type="term" value="P:DNA-templated transcription initiation"/>
    <property type="evidence" value="ECO:0007669"/>
    <property type="project" value="UniProtKB-UniRule"/>
</dbReference>
<dbReference type="FunFam" id="1.20.120.1810:FF:000001">
    <property type="entry name" value="RNA polymerase sigma factor RpoH"/>
    <property type="match status" value="1"/>
</dbReference>
<dbReference type="NCBIfam" id="TIGR02392">
    <property type="entry name" value="rpoH_proteo"/>
    <property type="match status" value="1"/>
</dbReference>
<feature type="compositionally biased region" description="Basic residues" evidence="9">
    <location>
        <begin position="369"/>
        <end position="378"/>
    </location>
</feature>
<dbReference type="GO" id="GO:0009408">
    <property type="term" value="P:response to heat"/>
    <property type="evidence" value="ECO:0007669"/>
    <property type="project" value="UniProtKB-UniRule"/>
</dbReference>
<feature type="DNA-binding region" description="H-T-H motif" evidence="7">
    <location>
        <begin position="314"/>
        <end position="333"/>
    </location>
</feature>
<comment type="subcellular location">
    <subcellularLocation>
        <location evidence="7">Cytoplasm</location>
    </subcellularLocation>
</comment>
<dbReference type="CDD" id="cd06171">
    <property type="entry name" value="Sigma70_r4"/>
    <property type="match status" value="1"/>
</dbReference>
<reference evidence="12" key="1">
    <citation type="submission" date="2020-10" db="EMBL/GenBank/DDBJ databases">
        <authorList>
            <person name="Gilroy R."/>
        </authorList>
    </citation>
    <scope>NUCLEOTIDE SEQUENCE</scope>
    <source>
        <strain evidence="12">17213</strain>
    </source>
</reference>
<feature type="domain" description="RNA polymerase sigma-70" evidence="11">
    <location>
        <begin position="313"/>
        <end position="339"/>
    </location>
</feature>
<keyword evidence="4 7" id="KW-0731">Sigma factor</keyword>
<dbReference type="SUPFAM" id="SSF88659">
    <property type="entry name" value="Sigma3 and sigma4 domains of RNA polymerase sigma factors"/>
    <property type="match status" value="1"/>
</dbReference>
<dbReference type="PANTHER" id="PTHR30376">
    <property type="entry name" value="SIGMA FACTOR RPOH HEAT SHOCK RELATED"/>
    <property type="match status" value="1"/>
</dbReference>
<dbReference type="NCBIfam" id="TIGR02937">
    <property type="entry name" value="sigma70-ECF"/>
    <property type="match status" value="1"/>
</dbReference>
<comment type="similarity">
    <text evidence="7">Belongs to the sigma-70 factor family. RpoH subfamily.</text>
</comment>
<dbReference type="AlphaFoldDB" id="A0A9D9DAV5"/>
<proteinExistence type="inferred from homology"/>
<reference evidence="12" key="2">
    <citation type="journal article" date="2021" name="PeerJ">
        <title>Extensive microbial diversity within the chicken gut microbiome revealed by metagenomics and culture.</title>
        <authorList>
            <person name="Gilroy R."/>
            <person name="Ravi A."/>
            <person name="Getino M."/>
            <person name="Pursley I."/>
            <person name="Horton D.L."/>
            <person name="Alikhan N.F."/>
            <person name="Baker D."/>
            <person name="Gharbi K."/>
            <person name="Hall N."/>
            <person name="Watson M."/>
            <person name="Adriaenssens E.M."/>
            <person name="Foster-Nyarko E."/>
            <person name="Jarju S."/>
            <person name="Secka A."/>
            <person name="Antonio M."/>
            <person name="Oren A."/>
            <person name="Chaudhuri R.R."/>
            <person name="La Ragione R."/>
            <person name="Hildebrand F."/>
            <person name="Pallen M.J."/>
        </authorList>
    </citation>
    <scope>NUCLEOTIDE SEQUENCE</scope>
    <source>
        <strain evidence="12">17213</strain>
    </source>
</reference>
<feature type="compositionally biased region" description="Acidic residues" evidence="9">
    <location>
        <begin position="25"/>
        <end position="39"/>
    </location>
</feature>
<evidence type="ECO:0000259" key="10">
    <source>
        <dbReference type="PROSITE" id="PS00715"/>
    </source>
</evidence>
<evidence type="ECO:0000256" key="1">
    <source>
        <dbReference type="ARBA" id="ARBA00022490"/>
    </source>
</evidence>
<dbReference type="HAMAP" id="MF_00961">
    <property type="entry name" value="Sigma70_RpoH"/>
    <property type="match status" value="1"/>
</dbReference>
<evidence type="ECO:0000256" key="3">
    <source>
        <dbReference type="ARBA" id="ARBA00023016"/>
    </source>
</evidence>
<evidence type="ECO:0000259" key="11">
    <source>
        <dbReference type="PROSITE" id="PS00716"/>
    </source>
</evidence>
<feature type="region of interest" description="Sigma-70 factor domain-2" evidence="7">
    <location>
        <begin position="114"/>
        <end position="183"/>
    </location>
</feature>
<sequence>MSNNDKESKESTILPDDDAELLDADFADLDDDEFGEDGATDAQPLFVKPKESKESAAELLQEDKQSSGTMLAPVGNLESYIKNINQVPMLEIEDERNLARRLKDYGDLDAARKLILSHLRLVVSIARGYAGYGLPLSDLIQEGNIGLMKAVRHFDPDVGGRLAAFAVHWIKAEIHDYVIKNWRVVKVATTKAQRKLFFKLRQNKKHLGWFNDKERDTVAADLGVTPADVAEMETRLAGQDIGYDLDADDSGDKSTVLAPAAYLEDENSNFANKFEQRDYESWELEHLAQALKQLDDRSRYIIKRRWLDENKATLQELSQEFKVSIERVRQIESTALSKIKQFILHQDDQKVLNYHAAESRKGEEAPVKTPKKRGRRKKSEIEAEKAAAAAKAKAEADAKADAGAGADAVADAKAQGKADTDSSAKTKAKDQA</sequence>
<dbReference type="InterPro" id="IPR012759">
    <property type="entry name" value="RNA_pol_sigma_RpoH_proteobac"/>
</dbReference>
<dbReference type="InterPro" id="IPR000943">
    <property type="entry name" value="RNA_pol_sigma70"/>
</dbReference>
<feature type="compositionally biased region" description="Low complexity" evidence="9">
    <location>
        <begin position="401"/>
        <end position="413"/>
    </location>
</feature>
<evidence type="ECO:0000256" key="8">
    <source>
        <dbReference type="NCBIfam" id="TIGR02392"/>
    </source>
</evidence>
<dbReference type="Gene3D" id="1.20.120.1810">
    <property type="match status" value="1"/>
</dbReference>
<dbReference type="InterPro" id="IPR050813">
    <property type="entry name" value="Sigma-70_Factor"/>
</dbReference>
<dbReference type="NCBIfam" id="NF005143">
    <property type="entry name" value="PRK06596.1"/>
    <property type="match status" value="1"/>
</dbReference>
<dbReference type="PROSITE" id="PS00716">
    <property type="entry name" value="SIGMA70_2"/>
    <property type="match status" value="1"/>
</dbReference>
<keyword evidence="5 7" id="KW-0238">DNA-binding</keyword>
<dbReference type="SUPFAM" id="SSF88946">
    <property type="entry name" value="Sigma2 domain of RNA polymerase sigma factors"/>
    <property type="match status" value="1"/>
</dbReference>
<gene>
    <name evidence="7 12" type="primary">rpoH</name>
    <name evidence="12" type="ORF">IAB19_01320</name>
</gene>
<comment type="caution">
    <text evidence="7">Lacks conserved residue(s) required for the propagation of feature annotation.</text>
</comment>
<dbReference type="GO" id="GO:0005737">
    <property type="term" value="C:cytoplasm"/>
    <property type="evidence" value="ECO:0007669"/>
    <property type="project" value="UniProtKB-SubCell"/>
</dbReference>
<keyword evidence="6 7" id="KW-0804">Transcription</keyword>
<feature type="domain" description="RNA polymerase sigma-70" evidence="10">
    <location>
        <begin position="138"/>
        <end position="151"/>
    </location>
</feature>
<name>A0A9D9DAV5_9GAMM</name>
<feature type="compositionally biased region" description="Basic and acidic residues" evidence="9">
    <location>
        <begin position="357"/>
        <end position="366"/>
    </location>
</feature>
<dbReference type="PANTHER" id="PTHR30376:SF3">
    <property type="entry name" value="RNA POLYMERASE SIGMA FACTOR RPOH"/>
    <property type="match status" value="1"/>
</dbReference>
<dbReference type="Pfam" id="PF04545">
    <property type="entry name" value="Sigma70_r4"/>
    <property type="match status" value="1"/>
</dbReference>